<gene>
    <name evidence="8" type="ORF">GS601_05420</name>
</gene>
<comment type="caution">
    <text evidence="8">The sequence shown here is derived from an EMBL/GenBank/DDBJ whole genome shotgun (WGS) entry which is preliminary data.</text>
</comment>
<dbReference type="PROSITE" id="PS51892">
    <property type="entry name" value="SUBTILASE"/>
    <property type="match status" value="1"/>
</dbReference>
<dbReference type="SUPFAM" id="SSF52743">
    <property type="entry name" value="Subtilisin-like"/>
    <property type="match status" value="1"/>
</dbReference>
<organism evidence="8 9">
    <name type="scientific">Myxacorys almedinensis A</name>
    <dbReference type="NCBI Taxonomy" id="2690445"/>
    <lineage>
        <taxon>Bacteria</taxon>
        <taxon>Bacillati</taxon>
        <taxon>Cyanobacteriota</taxon>
        <taxon>Cyanophyceae</taxon>
        <taxon>Leptolyngbyales</taxon>
        <taxon>Leptolyngbyaceae</taxon>
        <taxon>Myxacorys</taxon>
        <taxon>Myxacorys almedinensis</taxon>
    </lineage>
</organism>
<dbReference type="RefSeq" id="WP_162422256.1">
    <property type="nucleotide sequence ID" value="NZ_WVIE01000005.1"/>
</dbReference>
<protein>
    <submittedName>
        <fullName evidence="8">S8 family serine peptidase</fullName>
    </submittedName>
</protein>
<keyword evidence="6" id="KW-1133">Transmembrane helix</keyword>
<evidence type="ECO:0000313" key="9">
    <source>
        <dbReference type="Proteomes" id="UP000646053"/>
    </source>
</evidence>
<comment type="similarity">
    <text evidence="1 5">Belongs to the peptidase S8 family.</text>
</comment>
<dbReference type="PANTHER" id="PTHR43806:SF11">
    <property type="entry name" value="CEREVISIN-RELATED"/>
    <property type="match status" value="1"/>
</dbReference>
<keyword evidence="4" id="KW-0720">Serine protease</keyword>
<dbReference type="EMBL" id="WVIE01000005">
    <property type="protein sequence ID" value="NDJ16732.1"/>
    <property type="molecule type" value="Genomic_DNA"/>
</dbReference>
<dbReference type="Gene3D" id="3.40.50.200">
    <property type="entry name" value="Peptidase S8/S53 domain"/>
    <property type="match status" value="1"/>
</dbReference>
<comment type="caution">
    <text evidence="5">Lacks conserved residue(s) required for the propagation of feature annotation.</text>
</comment>
<evidence type="ECO:0000259" key="7">
    <source>
        <dbReference type="Pfam" id="PF00082"/>
    </source>
</evidence>
<evidence type="ECO:0000256" key="3">
    <source>
        <dbReference type="ARBA" id="ARBA00022801"/>
    </source>
</evidence>
<keyword evidence="2" id="KW-0645">Protease</keyword>
<name>A0A8J7YY26_9CYAN</name>
<dbReference type="SUPFAM" id="SSF49785">
    <property type="entry name" value="Galactose-binding domain-like"/>
    <property type="match status" value="1"/>
</dbReference>
<proteinExistence type="inferred from homology"/>
<evidence type="ECO:0000256" key="5">
    <source>
        <dbReference type="PROSITE-ProRule" id="PRU01240"/>
    </source>
</evidence>
<dbReference type="InterPro" id="IPR036852">
    <property type="entry name" value="Peptidase_S8/S53_dom_sf"/>
</dbReference>
<evidence type="ECO:0000313" key="8">
    <source>
        <dbReference type="EMBL" id="NDJ16732.1"/>
    </source>
</evidence>
<sequence length="553" mass="60051">MKTVRGFWLGVGIGGAVLGAVPVYGVLVQNSSIAQKGIDALRLQYPPYGLTGRKIAIGQVEIGRPGQFGVDKAASRNRVVSLARAFYRDQPAKTNTNLDTHAAQVASVMVGDSKAVRGVAPSAKLYSSAAATPQRGGQAEECRSAEHVAMQNGGDVRAINFSFGEALQQDPRPNAKLDGNALLTQCVDWSARVHDVLYVIAGNQGKGGIPIPTDNYNGMTISFTRQVNDLFSKIDFSNIGDVAPSIFKRNDGVETSLGGRRSVSLAAPGTKIAVASLKGDELNQIGSSFAAPHVTGTVALLQEFGDRNLRLSCKRGEGCALPWTTDARRHEVMKAVLINSADKIKDSGNGLALGMTRTIFEKSNRTWLESDAFKNPKIPLNIQMGAGQLNAFRAYQQFSPGEWNSSQPVPAIAWNYGKVSKFKALPGLASPQNHQDYVLEQPLQQGSYVSVTLTWDRLVELNDKNKNGAYDVGESFSDRGLNNLDLYLMKAEATDVKQSIWSSVSKIDNVEHIFQQVPKTGRYKIRVVFHEQVNQPTQNYGLAWWTAPASRKL</sequence>
<dbReference type="GO" id="GO:0006508">
    <property type="term" value="P:proteolysis"/>
    <property type="evidence" value="ECO:0007669"/>
    <property type="project" value="UniProtKB-KW"/>
</dbReference>
<dbReference type="PANTHER" id="PTHR43806">
    <property type="entry name" value="PEPTIDASE S8"/>
    <property type="match status" value="1"/>
</dbReference>
<dbReference type="GO" id="GO:0004252">
    <property type="term" value="F:serine-type endopeptidase activity"/>
    <property type="evidence" value="ECO:0007669"/>
    <property type="project" value="InterPro"/>
</dbReference>
<feature type="transmembrane region" description="Helical" evidence="6">
    <location>
        <begin position="7"/>
        <end position="27"/>
    </location>
</feature>
<dbReference type="AlphaFoldDB" id="A0A8J7YY26"/>
<feature type="domain" description="Peptidase S8/S53" evidence="7">
    <location>
        <begin position="81"/>
        <end position="348"/>
    </location>
</feature>
<keyword evidence="6" id="KW-0472">Membrane</keyword>
<dbReference type="Proteomes" id="UP000646053">
    <property type="component" value="Unassembled WGS sequence"/>
</dbReference>
<evidence type="ECO:0000256" key="1">
    <source>
        <dbReference type="ARBA" id="ARBA00011073"/>
    </source>
</evidence>
<accession>A0A8J7YY26</accession>
<dbReference type="Pfam" id="PF00082">
    <property type="entry name" value="Peptidase_S8"/>
    <property type="match status" value="1"/>
</dbReference>
<reference evidence="8" key="1">
    <citation type="submission" date="2019-12" db="EMBL/GenBank/DDBJ databases">
        <title>High-Quality draft genome sequences of three cyanobacteria isolated from the limestone walls of the Old Cathedral of Coimbra.</title>
        <authorList>
            <person name="Tiago I."/>
            <person name="Soares F."/>
            <person name="Portugal A."/>
        </authorList>
    </citation>
    <scope>NUCLEOTIDE SEQUENCE</scope>
    <source>
        <strain evidence="8">A</strain>
    </source>
</reference>
<evidence type="ECO:0000256" key="2">
    <source>
        <dbReference type="ARBA" id="ARBA00022670"/>
    </source>
</evidence>
<dbReference type="Gene3D" id="2.60.120.380">
    <property type="match status" value="1"/>
</dbReference>
<keyword evidence="3" id="KW-0378">Hydrolase</keyword>
<evidence type="ECO:0000256" key="4">
    <source>
        <dbReference type="ARBA" id="ARBA00022825"/>
    </source>
</evidence>
<dbReference type="InterPro" id="IPR050131">
    <property type="entry name" value="Peptidase_S8_subtilisin-like"/>
</dbReference>
<dbReference type="InterPro" id="IPR000209">
    <property type="entry name" value="Peptidase_S8/S53_dom"/>
</dbReference>
<dbReference type="InterPro" id="IPR008979">
    <property type="entry name" value="Galactose-bd-like_sf"/>
</dbReference>
<keyword evidence="6" id="KW-0812">Transmembrane</keyword>
<evidence type="ECO:0000256" key="6">
    <source>
        <dbReference type="SAM" id="Phobius"/>
    </source>
</evidence>
<keyword evidence="9" id="KW-1185">Reference proteome</keyword>